<dbReference type="EMBL" id="JAAEDA010000003">
    <property type="protein sequence ID" value="MCJ1976932.1"/>
    <property type="molecule type" value="Genomic_DNA"/>
</dbReference>
<reference evidence="2 3" key="1">
    <citation type="journal article" date="2022" name="Microbiol. Res.">
        <title>Comparative genome analysis, predicted lifestyle and antimicrobial strategies of Lactococcus carnosus and Lactococcus paracarnosus isolated from meat.</title>
        <authorList>
            <person name="Werum V."/>
            <person name="Ehrmann M."/>
            <person name="Vogel R."/>
            <person name="Hilgarth M."/>
        </authorList>
    </citation>
    <scope>NUCLEOTIDE SEQUENCE [LARGE SCALE GENOMIC DNA]</scope>
    <source>
        <strain evidence="2 3">TMW21897</strain>
    </source>
</reference>
<name>A0ABT0AK59_9LACT</name>
<keyword evidence="3" id="KW-1185">Reference proteome</keyword>
<dbReference type="Gene3D" id="1.10.260.40">
    <property type="entry name" value="lambda repressor-like DNA-binding domains"/>
    <property type="match status" value="1"/>
</dbReference>
<gene>
    <name evidence="2" type="ORF">GYN19_03035</name>
</gene>
<comment type="caution">
    <text evidence="2">The sequence shown here is derived from an EMBL/GenBank/DDBJ whole genome shotgun (WGS) entry which is preliminary data.</text>
</comment>
<dbReference type="Proteomes" id="UP001522462">
    <property type="component" value="Unassembled WGS sequence"/>
</dbReference>
<evidence type="ECO:0000313" key="3">
    <source>
        <dbReference type="Proteomes" id="UP001522462"/>
    </source>
</evidence>
<evidence type="ECO:0000259" key="1">
    <source>
        <dbReference type="PROSITE" id="PS50943"/>
    </source>
</evidence>
<dbReference type="PROSITE" id="PS50943">
    <property type="entry name" value="HTH_CROC1"/>
    <property type="match status" value="1"/>
</dbReference>
<feature type="domain" description="HTH cro/C1-type" evidence="1">
    <location>
        <begin position="4"/>
        <end position="59"/>
    </location>
</feature>
<dbReference type="CDD" id="cd00093">
    <property type="entry name" value="HTH_XRE"/>
    <property type="match status" value="1"/>
</dbReference>
<proteinExistence type="predicted"/>
<evidence type="ECO:0000313" key="2">
    <source>
        <dbReference type="EMBL" id="MCJ1976932.1"/>
    </source>
</evidence>
<sequence>MVTIAELRMRNKKMSQRKLAKELGTTQSAISLWEKEPLSIGGKNLVKLALYFKVSTDDILGIEHNNN</sequence>
<dbReference type="SUPFAM" id="SSF47413">
    <property type="entry name" value="lambda repressor-like DNA-binding domains"/>
    <property type="match status" value="1"/>
</dbReference>
<dbReference type="Pfam" id="PF01381">
    <property type="entry name" value="HTH_3"/>
    <property type="match status" value="1"/>
</dbReference>
<accession>A0ABT0AK59</accession>
<protein>
    <submittedName>
        <fullName evidence="2">Helix-turn-helix transcriptional regulator</fullName>
    </submittedName>
</protein>
<dbReference type="RefSeq" id="WP_097024436.1">
    <property type="nucleotide sequence ID" value="NZ_JAAEDA010000003.1"/>
</dbReference>
<dbReference type="InterPro" id="IPR001387">
    <property type="entry name" value="Cro/C1-type_HTH"/>
</dbReference>
<dbReference type="SMART" id="SM00530">
    <property type="entry name" value="HTH_XRE"/>
    <property type="match status" value="1"/>
</dbReference>
<dbReference type="InterPro" id="IPR010982">
    <property type="entry name" value="Lambda_DNA-bd_dom_sf"/>
</dbReference>
<organism evidence="2 3">
    <name type="scientific">Pseudolactococcus paracarnosus</name>
    <dbReference type="NCBI Taxonomy" id="2749962"/>
    <lineage>
        <taxon>Bacteria</taxon>
        <taxon>Bacillati</taxon>
        <taxon>Bacillota</taxon>
        <taxon>Bacilli</taxon>
        <taxon>Lactobacillales</taxon>
        <taxon>Streptococcaceae</taxon>
        <taxon>Pseudolactococcus</taxon>
    </lineage>
</organism>